<dbReference type="RefSeq" id="WP_039359641.1">
    <property type="nucleotide sequence ID" value="NZ_PGEZ01000002.1"/>
</dbReference>
<comment type="caution">
    <text evidence="2">The sequence shown here is derived from an EMBL/GenBank/DDBJ whole genome shotgun (WGS) entry which is preliminary data.</text>
</comment>
<keyword evidence="1" id="KW-0732">Signal</keyword>
<dbReference type="OrthoDB" id="3742379at2"/>
<sequence length="333" mass="34266">MLRTFVRAAVVATGSVAMVGAGAVLSAAAACGETGCGGGSGSGSTQTDGGTVTVHVTGSFVGGGSGGSSGSSSTTVAVPVPCWYFATETGKELYDRYGEDGMVTLGGPHEPSVPASEYYPGYKQHKDDDEGSWYAGVCSGAAYEDLGYTGDFLDFAEDWFRDRGPVYVQAGQTPPVPPVPPEVLLQAAEDAMTVPEPRFEMNPRYQGDAITVVNLETWFWTDASIPTAGSVTASAGANSVTVDITREGVEFASPSAGSVLCTDGGTPYAQGENSDCTLTFRRSAAATPVTASTLWHGTWSFNGAPQGAIDPLTSSWSDDIGVGEVQSIVTRAD</sequence>
<proteinExistence type="predicted"/>
<reference evidence="2 3" key="1">
    <citation type="submission" date="2017-11" db="EMBL/GenBank/DDBJ databases">
        <title>Genomic Encyclopedia of Archaeal and Bacterial Type Strains, Phase II (KMG-II): From Individual Species to Whole Genera.</title>
        <authorList>
            <person name="Goeker M."/>
        </authorList>
    </citation>
    <scope>NUCLEOTIDE SEQUENCE [LARGE SCALE GENOMIC DNA]</scope>
    <source>
        <strain evidence="2 3">DSM 27763</strain>
    </source>
</reference>
<accession>A0A0B2BB00</accession>
<feature type="signal peptide" evidence="1">
    <location>
        <begin position="1"/>
        <end position="29"/>
    </location>
</feature>
<evidence type="ECO:0008006" key="4">
    <source>
        <dbReference type="Google" id="ProtNLM"/>
    </source>
</evidence>
<protein>
    <recommendedName>
        <fullName evidence="4">Ig-like domain-containing protein</fullName>
    </recommendedName>
</protein>
<name>A0A0B2BB00_9ACTN</name>
<gene>
    <name evidence="2" type="ORF">CLV56_3453</name>
</gene>
<dbReference type="PROSITE" id="PS51257">
    <property type="entry name" value="PROKAR_LIPOPROTEIN"/>
    <property type="match status" value="1"/>
</dbReference>
<evidence type="ECO:0000313" key="2">
    <source>
        <dbReference type="EMBL" id="PJJ53951.1"/>
    </source>
</evidence>
<evidence type="ECO:0000256" key="1">
    <source>
        <dbReference type="SAM" id="SignalP"/>
    </source>
</evidence>
<organism evidence="2 3">
    <name type="scientific">Mumia flava</name>
    <dbReference type="NCBI Taxonomy" id="1348852"/>
    <lineage>
        <taxon>Bacteria</taxon>
        <taxon>Bacillati</taxon>
        <taxon>Actinomycetota</taxon>
        <taxon>Actinomycetes</taxon>
        <taxon>Propionibacteriales</taxon>
        <taxon>Nocardioidaceae</taxon>
        <taxon>Mumia</taxon>
    </lineage>
</organism>
<dbReference type="Proteomes" id="UP000230842">
    <property type="component" value="Unassembled WGS sequence"/>
</dbReference>
<keyword evidence="3" id="KW-1185">Reference proteome</keyword>
<feature type="chain" id="PRO_5015034330" description="Ig-like domain-containing protein" evidence="1">
    <location>
        <begin position="30"/>
        <end position="333"/>
    </location>
</feature>
<dbReference type="AlphaFoldDB" id="A0A0B2BB00"/>
<evidence type="ECO:0000313" key="3">
    <source>
        <dbReference type="Proteomes" id="UP000230842"/>
    </source>
</evidence>
<dbReference type="EMBL" id="PGEZ01000002">
    <property type="protein sequence ID" value="PJJ53951.1"/>
    <property type="molecule type" value="Genomic_DNA"/>
</dbReference>